<name>A0A1T5LMD5_9BACT</name>
<dbReference type="OrthoDB" id="950503at2"/>
<sequence length="132" mass="14924">MLTIPFSLPYQVSEGSYERVHGDFEYAGEYYKLVKQKLENDTLFIVCVKDKEAKLIEESLSDYSKQANNLPVGSEQASNFLSKLFKDFHTESKAIITVGYTIVLKKLETTIFPAVLQGLHSIDTPPPKIFLS</sequence>
<dbReference type="Proteomes" id="UP000190961">
    <property type="component" value="Unassembled WGS sequence"/>
</dbReference>
<keyword evidence="2" id="KW-1185">Reference proteome</keyword>
<dbReference type="EMBL" id="FUZU01000002">
    <property type="protein sequence ID" value="SKC77112.1"/>
    <property type="molecule type" value="Genomic_DNA"/>
</dbReference>
<dbReference type="AlphaFoldDB" id="A0A1T5LMD5"/>
<gene>
    <name evidence="1" type="ORF">SAMN05660236_3514</name>
</gene>
<reference evidence="1 2" key="1">
    <citation type="submission" date="2017-02" db="EMBL/GenBank/DDBJ databases">
        <authorList>
            <person name="Peterson S.W."/>
        </authorList>
    </citation>
    <scope>NUCLEOTIDE SEQUENCE [LARGE SCALE GENOMIC DNA]</scope>
    <source>
        <strain evidence="1 2">DSM 25262</strain>
    </source>
</reference>
<protein>
    <submittedName>
        <fullName evidence="1">Uncharacterized protein</fullName>
    </submittedName>
</protein>
<dbReference type="STRING" id="688867.SAMN05660236_3514"/>
<proteinExistence type="predicted"/>
<evidence type="ECO:0000313" key="2">
    <source>
        <dbReference type="Proteomes" id="UP000190961"/>
    </source>
</evidence>
<accession>A0A1T5LMD5</accession>
<dbReference type="RefSeq" id="WP_079688026.1">
    <property type="nucleotide sequence ID" value="NZ_FUZU01000002.1"/>
</dbReference>
<organism evidence="1 2">
    <name type="scientific">Ohtaekwangia koreensis</name>
    <dbReference type="NCBI Taxonomy" id="688867"/>
    <lineage>
        <taxon>Bacteria</taxon>
        <taxon>Pseudomonadati</taxon>
        <taxon>Bacteroidota</taxon>
        <taxon>Cytophagia</taxon>
        <taxon>Cytophagales</taxon>
        <taxon>Fulvivirgaceae</taxon>
        <taxon>Ohtaekwangia</taxon>
    </lineage>
</organism>
<evidence type="ECO:0000313" key="1">
    <source>
        <dbReference type="EMBL" id="SKC77112.1"/>
    </source>
</evidence>